<feature type="region of interest" description="Disordered" evidence="1">
    <location>
        <begin position="313"/>
        <end position="340"/>
    </location>
</feature>
<evidence type="ECO:0000256" key="1">
    <source>
        <dbReference type="SAM" id="MobiDB-lite"/>
    </source>
</evidence>
<feature type="domain" description="GAG-pre-integrase" evidence="2">
    <location>
        <begin position="175"/>
        <end position="231"/>
    </location>
</feature>
<gene>
    <name evidence="3" type="ORF">Tci_505315</name>
</gene>
<dbReference type="AlphaFoldDB" id="A0A699IAB3"/>
<evidence type="ECO:0000313" key="3">
    <source>
        <dbReference type="EMBL" id="GEZ33342.1"/>
    </source>
</evidence>
<comment type="caution">
    <text evidence="3">The sequence shown here is derived from an EMBL/GenBank/DDBJ whole genome shotgun (WGS) entry which is preliminary data.</text>
</comment>
<organism evidence="3">
    <name type="scientific">Tanacetum cinerariifolium</name>
    <name type="common">Dalmatian daisy</name>
    <name type="synonym">Chrysanthemum cinerariifolium</name>
    <dbReference type="NCBI Taxonomy" id="118510"/>
    <lineage>
        <taxon>Eukaryota</taxon>
        <taxon>Viridiplantae</taxon>
        <taxon>Streptophyta</taxon>
        <taxon>Embryophyta</taxon>
        <taxon>Tracheophyta</taxon>
        <taxon>Spermatophyta</taxon>
        <taxon>Magnoliopsida</taxon>
        <taxon>eudicotyledons</taxon>
        <taxon>Gunneridae</taxon>
        <taxon>Pentapetalae</taxon>
        <taxon>asterids</taxon>
        <taxon>campanulids</taxon>
        <taxon>Asterales</taxon>
        <taxon>Asteraceae</taxon>
        <taxon>Asteroideae</taxon>
        <taxon>Anthemideae</taxon>
        <taxon>Anthemidinae</taxon>
        <taxon>Tanacetum</taxon>
    </lineage>
</organism>
<sequence length="359" mass="40273">MGNHQQYARMTLPNPQRHVVPTAVLTQSKLVPITTARPVTTVVPKNNVTRPRQAKIVVTKPYLPPRKHINCSQSPKACNFPPKVTAAKAPMGNPQHVLKDKGVIDSGCSRHMTGNMSYLFDFEKLNGRYVAFGGNPKGGKISGKDENQVLYRVPRKNNMYNVDLKSIVLFGALTCLFVKETLDESNLWHRRLGHINFKTMNKLVKGNLVSGLPANFFENDHTCVACKKGKQHRASCKTKPNLFFVPMESLSPQVVSAAKLPILNPNEFDLWKIRIEQYFHMTDYLLWDVILNGDSPALTRVIEGVVQPIAPTTAEKAKSKDKGKGILEEEPKPLKKQAQIEQDEAYARELEAELNKNIN</sequence>
<dbReference type="EMBL" id="BKCJ010266496">
    <property type="protein sequence ID" value="GEZ33342.1"/>
    <property type="molecule type" value="Genomic_DNA"/>
</dbReference>
<name>A0A699IAB3_TANCI</name>
<dbReference type="InterPro" id="IPR025724">
    <property type="entry name" value="GAG-pre-integrase_dom"/>
</dbReference>
<reference evidence="3" key="1">
    <citation type="journal article" date="2019" name="Sci. Rep.">
        <title>Draft genome of Tanacetum cinerariifolium, the natural source of mosquito coil.</title>
        <authorList>
            <person name="Yamashiro T."/>
            <person name="Shiraishi A."/>
            <person name="Satake H."/>
            <person name="Nakayama K."/>
        </authorList>
    </citation>
    <scope>NUCLEOTIDE SEQUENCE</scope>
</reference>
<dbReference type="Pfam" id="PF13976">
    <property type="entry name" value="gag_pre-integrs"/>
    <property type="match status" value="1"/>
</dbReference>
<protein>
    <recommendedName>
        <fullName evidence="2">GAG-pre-integrase domain-containing protein</fullName>
    </recommendedName>
</protein>
<accession>A0A699IAB3</accession>
<proteinExistence type="predicted"/>
<evidence type="ECO:0000259" key="2">
    <source>
        <dbReference type="Pfam" id="PF13976"/>
    </source>
</evidence>
<feature type="compositionally biased region" description="Basic and acidic residues" evidence="1">
    <location>
        <begin position="315"/>
        <end position="333"/>
    </location>
</feature>